<proteinExistence type="predicted"/>
<sequence length="98" mass="11157">MFRINMISSLWDGSTHIPPRLLSCPVLIFTLTVPISSCCQRLLPLFVHQSIKTLASSGSPMLACLRFLLVKRRAFILTRRTPGYSVSFIKSIFLHMFE</sequence>
<evidence type="ECO:0000313" key="2">
    <source>
        <dbReference type="Proteomes" id="UP000694564"/>
    </source>
</evidence>
<keyword evidence="2" id="KW-1185">Reference proteome</keyword>
<dbReference type="Proteomes" id="UP000694564">
    <property type="component" value="Chromosome 4"/>
</dbReference>
<protein>
    <submittedName>
        <fullName evidence="1">Uncharacterized protein</fullName>
    </submittedName>
</protein>
<name>A0A8D2AYC2_SCIVU</name>
<evidence type="ECO:0000313" key="1">
    <source>
        <dbReference type="Ensembl" id="ENSSVLP00005007705.1"/>
    </source>
</evidence>
<dbReference type="AlphaFoldDB" id="A0A8D2AYC2"/>
<reference evidence="1" key="2">
    <citation type="submission" date="2025-09" db="UniProtKB">
        <authorList>
            <consortium name="Ensembl"/>
        </authorList>
    </citation>
    <scope>IDENTIFICATION</scope>
</reference>
<reference evidence="1" key="1">
    <citation type="submission" date="2025-08" db="UniProtKB">
        <authorList>
            <consortium name="Ensembl"/>
        </authorList>
    </citation>
    <scope>IDENTIFICATION</scope>
</reference>
<organism evidence="1 2">
    <name type="scientific">Sciurus vulgaris</name>
    <name type="common">Eurasian red squirrel</name>
    <dbReference type="NCBI Taxonomy" id="55149"/>
    <lineage>
        <taxon>Eukaryota</taxon>
        <taxon>Metazoa</taxon>
        <taxon>Chordata</taxon>
        <taxon>Craniata</taxon>
        <taxon>Vertebrata</taxon>
        <taxon>Euteleostomi</taxon>
        <taxon>Mammalia</taxon>
        <taxon>Eutheria</taxon>
        <taxon>Euarchontoglires</taxon>
        <taxon>Glires</taxon>
        <taxon>Rodentia</taxon>
        <taxon>Sciuromorpha</taxon>
        <taxon>Sciuridae</taxon>
        <taxon>Sciurinae</taxon>
        <taxon>Sciurini</taxon>
        <taxon>Sciurus</taxon>
    </lineage>
</organism>
<accession>A0A8D2AYC2</accession>
<dbReference type="Ensembl" id="ENSSVLT00005008587.1">
    <property type="protein sequence ID" value="ENSSVLP00005007705.1"/>
    <property type="gene ID" value="ENSSVLG00005006275.1"/>
</dbReference>